<proteinExistence type="predicted"/>
<dbReference type="PANTHER" id="PTHR47198">
    <property type="entry name" value="OS05G0299300 PROTEIN"/>
    <property type="match status" value="1"/>
</dbReference>
<feature type="region of interest" description="Disordered" evidence="2">
    <location>
        <begin position="206"/>
        <end position="226"/>
    </location>
</feature>
<dbReference type="Proteomes" id="UP001187192">
    <property type="component" value="Unassembled WGS sequence"/>
</dbReference>
<dbReference type="PROSITE" id="PS50082">
    <property type="entry name" value="WD_REPEATS_2"/>
    <property type="match status" value="2"/>
</dbReference>
<dbReference type="InterPro" id="IPR001680">
    <property type="entry name" value="WD40_rpt"/>
</dbReference>
<dbReference type="SUPFAM" id="SSF50978">
    <property type="entry name" value="WD40 repeat-like"/>
    <property type="match status" value="1"/>
</dbReference>
<feature type="repeat" description="WD" evidence="1">
    <location>
        <begin position="328"/>
        <end position="369"/>
    </location>
</feature>
<evidence type="ECO:0000313" key="3">
    <source>
        <dbReference type="EMBL" id="GMN44492.1"/>
    </source>
</evidence>
<reference evidence="3" key="1">
    <citation type="submission" date="2023-07" db="EMBL/GenBank/DDBJ databases">
        <title>draft genome sequence of fig (Ficus carica).</title>
        <authorList>
            <person name="Takahashi T."/>
            <person name="Nishimura K."/>
        </authorList>
    </citation>
    <scope>NUCLEOTIDE SEQUENCE</scope>
</reference>
<keyword evidence="1" id="KW-0853">WD repeat</keyword>
<dbReference type="InterPro" id="IPR015943">
    <property type="entry name" value="WD40/YVTN_repeat-like_dom_sf"/>
</dbReference>
<sequence>MENMQYAEELVREFLVFRGLTNTLQAFDSELSSDIGKAFHVDKIVDLVFSVYVPKFQAEKLVGLLNFFKRCLSSSSERVFFETLCRLEVSVLRYYIVYAVQSGRKDKVVEFFGMIGNDLMQRSQNWTPCYSVFEESELGSRISNIFLEGMVRCFASFCEEFLQCDLQCSETNTIHRLKKDIKQLNVKLSELQALLEEKEAQLSQLRSNVPSFTDTTTSTEKGRSSSSVVYEENLRIFKDTLETGSPATPQVGEAEPDREWAVTAPLGNQVDVSISTSGYNLSSSLSLHVGDGGVGESSLLLDSFHAEIGRESHVEELPEVKVDFQETFLGHTSPISRCRFSASGNNIASASVDGTVRIWTYDSSTPASRNATIYCGAEIMSLDWECKSDRLLLIGTADRGIKAWNVDAKRVVCDLNTTEAFPSVLDIKCSPVETIFVSAAASRGVRKINRVMFSCRRGSSYTDSLGFASLTVWNMKTWKAMTVLPLGKDPPAITSLSFNHNGKILAAAATDGMIHMFGILTIILRFWNGACKIKVKFFGQEIVAECTVVSRDNSVPKCRFCDPESSKHCRHEMALDANGRRLLVTSGSVRAPIYQVRGRNGLRTLAHTAAITTVDWHPTLPIFLSGSADNSVRVTSLL</sequence>
<keyword evidence="4" id="KW-1185">Reference proteome</keyword>
<dbReference type="SMART" id="SM00320">
    <property type="entry name" value="WD40"/>
    <property type="match status" value="5"/>
</dbReference>
<dbReference type="PROSITE" id="PS50294">
    <property type="entry name" value="WD_REPEATS_REGION"/>
    <property type="match status" value="2"/>
</dbReference>
<dbReference type="PANTHER" id="PTHR47198:SF1">
    <property type="entry name" value="WD REPEAT-CONTAINING PROTEIN 91-LIKE ISOFORM X1"/>
    <property type="match status" value="1"/>
</dbReference>
<name>A0AA88A1D4_FICCA</name>
<feature type="repeat" description="WD" evidence="1">
    <location>
        <begin position="604"/>
        <end position="638"/>
    </location>
</feature>
<dbReference type="Gene3D" id="2.130.10.10">
    <property type="entry name" value="YVTN repeat-like/Quinoprotein amine dehydrogenase"/>
    <property type="match status" value="3"/>
</dbReference>
<evidence type="ECO:0000256" key="1">
    <source>
        <dbReference type="PROSITE-ProRule" id="PRU00221"/>
    </source>
</evidence>
<gene>
    <name evidence="3" type="ORF">TIFTF001_013697</name>
</gene>
<dbReference type="InterPro" id="IPR036322">
    <property type="entry name" value="WD40_repeat_dom_sf"/>
</dbReference>
<dbReference type="AlphaFoldDB" id="A0AA88A1D4"/>
<comment type="caution">
    <text evidence="3">The sequence shown here is derived from an EMBL/GenBank/DDBJ whole genome shotgun (WGS) entry which is preliminary data.</text>
</comment>
<organism evidence="3 4">
    <name type="scientific">Ficus carica</name>
    <name type="common">Common fig</name>
    <dbReference type="NCBI Taxonomy" id="3494"/>
    <lineage>
        <taxon>Eukaryota</taxon>
        <taxon>Viridiplantae</taxon>
        <taxon>Streptophyta</taxon>
        <taxon>Embryophyta</taxon>
        <taxon>Tracheophyta</taxon>
        <taxon>Spermatophyta</taxon>
        <taxon>Magnoliopsida</taxon>
        <taxon>eudicotyledons</taxon>
        <taxon>Gunneridae</taxon>
        <taxon>Pentapetalae</taxon>
        <taxon>rosids</taxon>
        <taxon>fabids</taxon>
        <taxon>Rosales</taxon>
        <taxon>Moraceae</taxon>
        <taxon>Ficeae</taxon>
        <taxon>Ficus</taxon>
    </lineage>
</organism>
<accession>A0AA88A1D4</accession>
<protein>
    <submittedName>
        <fullName evidence="3">Uncharacterized protein</fullName>
    </submittedName>
</protein>
<evidence type="ECO:0000313" key="4">
    <source>
        <dbReference type="Proteomes" id="UP001187192"/>
    </source>
</evidence>
<evidence type="ECO:0000256" key="2">
    <source>
        <dbReference type="SAM" id="MobiDB-lite"/>
    </source>
</evidence>
<dbReference type="Pfam" id="PF00400">
    <property type="entry name" value="WD40"/>
    <property type="match status" value="3"/>
</dbReference>
<dbReference type="EMBL" id="BTGU01000018">
    <property type="protein sequence ID" value="GMN44492.1"/>
    <property type="molecule type" value="Genomic_DNA"/>
</dbReference>